<dbReference type="PATRIC" id="fig|1132509.6.peg.173"/>
<comment type="similarity">
    <text evidence="1">Belongs to the universal stress protein A family.</text>
</comment>
<protein>
    <submittedName>
        <fullName evidence="3">UspA domain-containing protein</fullName>
    </submittedName>
</protein>
<dbReference type="EMBL" id="AOMB01000003">
    <property type="protein sequence ID" value="EMA42065.1"/>
    <property type="molecule type" value="Genomic_DNA"/>
</dbReference>
<dbReference type="CDD" id="cd00293">
    <property type="entry name" value="USP-like"/>
    <property type="match status" value="1"/>
</dbReference>
<feature type="domain" description="UspA" evidence="2">
    <location>
        <begin position="1"/>
        <end position="144"/>
    </location>
</feature>
<reference evidence="3 4" key="1">
    <citation type="journal article" date="2014" name="PLoS Genet.">
        <title>Phylogenetically driven sequencing of extremely halophilic archaea reveals strategies for static and dynamic osmo-response.</title>
        <authorList>
            <person name="Becker E.A."/>
            <person name="Seitzer P.M."/>
            <person name="Tritt A."/>
            <person name="Larsen D."/>
            <person name="Krusor M."/>
            <person name="Yao A.I."/>
            <person name="Wu D."/>
            <person name="Madern D."/>
            <person name="Eisen J.A."/>
            <person name="Darling A.E."/>
            <person name="Facciotti M.T."/>
        </authorList>
    </citation>
    <scope>NUCLEOTIDE SEQUENCE [LARGE SCALE GENOMIC DNA]</scope>
    <source>
        <strain evidence="3 4">100A6</strain>
    </source>
</reference>
<dbReference type="PRINTS" id="PR01438">
    <property type="entry name" value="UNVRSLSTRESS"/>
</dbReference>
<organism evidence="3 4">
    <name type="scientific">Halococcus hamelinensis 100A6</name>
    <dbReference type="NCBI Taxonomy" id="1132509"/>
    <lineage>
        <taxon>Archaea</taxon>
        <taxon>Methanobacteriati</taxon>
        <taxon>Methanobacteriota</taxon>
        <taxon>Stenosarchaea group</taxon>
        <taxon>Halobacteria</taxon>
        <taxon>Halobacteriales</taxon>
        <taxon>Halococcaceae</taxon>
        <taxon>Halococcus</taxon>
    </lineage>
</organism>
<dbReference type="InterPro" id="IPR006015">
    <property type="entry name" value="Universal_stress_UspA"/>
</dbReference>
<dbReference type="InterPro" id="IPR014729">
    <property type="entry name" value="Rossmann-like_a/b/a_fold"/>
</dbReference>
<evidence type="ECO:0000313" key="3">
    <source>
        <dbReference type="EMBL" id="EMA42065.1"/>
    </source>
</evidence>
<keyword evidence="4" id="KW-1185">Reference proteome</keyword>
<evidence type="ECO:0000256" key="1">
    <source>
        <dbReference type="ARBA" id="ARBA00008791"/>
    </source>
</evidence>
<dbReference type="Gene3D" id="3.40.50.620">
    <property type="entry name" value="HUPs"/>
    <property type="match status" value="1"/>
</dbReference>
<dbReference type="PANTHER" id="PTHR46268">
    <property type="entry name" value="STRESS RESPONSE PROTEIN NHAX"/>
    <property type="match status" value="1"/>
</dbReference>
<comment type="caution">
    <text evidence="3">The sequence shown here is derived from an EMBL/GenBank/DDBJ whole genome shotgun (WGS) entry which is preliminary data.</text>
</comment>
<name>M0MCF2_9EURY</name>
<dbReference type="RefSeq" id="WP_007689831.1">
    <property type="nucleotide sequence ID" value="NZ_AJRK01000013.1"/>
</dbReference>
<evidence type="ECO:0000259" key="2">
    <source>
        <dbReference type="Pfam" id="PF00582"/>
    </source>
</evidence>
<dbReference type="OrthoDB" id="105697at2157"/>
<gene>
    <name evidence="3" type="ORF">C447_00705</name>
</gene>
<dbReference type="Proteomes" id="UP000011566">
    <property type="component" value="Unassembled WGS sequence"/>
</dbReference>
<evidence type="ECO:0000313" key="4">
    <source>
        <dbReference type="Proteomes" id="UP000011566"/>
    </source>
</evidence>
<dbReference type="SUPFAM" id="SSF52402">
    <property type="entry name" value="Adenine nucleotide alpha hydrolases-like"/>
    <property type="match status" value="1"/>
</dbReference>
<dbReference type="PANTHER" id="PTHR46268:SF6">
    <property type="entry name" value="UNIVERSAL STRESS PROTEIN UP12"/>
    <property type="match status" value="1"/>
</dbReference>
<sequence>MYNRILLATDGTIASANAESHAIDLAATHDADLYVLYVVDESVYTAYSGDEYVNEAEGPEHGLTEHGQETLDRVHAVANDNGVEFVETLRHGGPVKTIIEYGDDQDVDLIVLGTKHRSAEYRALLGSVTDRVLRLTARPTLVIKTEADSRE</sequence>
<dbReference type="AlphaFoldDB" id="M0MCF2"/>
<proteinExistence type="inferred from homology"/>
<accession>M0MCF2</accession>
<dbReference type="eggNOG" id="arCOG02053">
    <property type="taxonomic scope" value="Archaea"/>
</dbReference>
<dbReference type="Pfam" id="PF00582">
    <property type="entry name" value="Usp"/>
    <property type="match status" value="1"/>
</dbReference>
<dbReference type="InterPro" id="IPR006016">
    <property type="entry name" value="UspA"/>
</dbReference>